<protein>
    <submittedName>
        <fullName evidence="1">Uncharacterized protein</fullName>
    </submittedName>
</protein>
<gene>
    <name evidence="1" type="ORF">AQPE_2752</name>
</gene>
<keyword evidence="2" id="KW-1185">Reference proteome</keyword>
<evidence type="ECO:0000313" key="2">
    <source>
        <dbReference type="Proteomes" id="UP001193389"/>
    </source>
</evidence>
<proteinExistence type="predicted"/>
<name>A0A5K7SAT5_9BACT</name>
<sequence>MIFNLSCWGGFDSFDQLPFDPIRGISSFKYQKNVDPKSPIRVLCPHFRLKSKNQIKKH</sequence>
<dbReference type="EMBL" id="AP018694">
    <property type="protein sequence ID" value="BBE18589.1"/>
    <property type="molecule type" value="Genomic_DNA"/>
</dbReference>
<dbReference type="Proteomes" id="UP001193389">
    <property type="component" value="Chromosome"/>
</dbReference>
<organism evidence="1 2">
    <name type="scientific">Aquipluma nitroreducens</name>
    <dbReference type="NCBI Taxonomy" id="2010828"/>
    <lineage>
        <taxon>Bacteria</taxon>
        <taxon>Pseudomonadati</taxon>
        <taxon>Bacteroidota</taxon>
        <taxon>Bacteroidia</taxon>
        <taxon>Marinilabiliales</taxon>
        <taxon>Prolixibacteraceae</taxon>
        <taxon>Aquipluma</taxon>
    </lineage>
</organism>
<accession>A0A5K7SAT5</accession>
<dbReference type="KEGG" id="anf:AQPE_2752"/>
<reference evidence="1" key="1">
    <citation type="journal article" date="2020" name="Int. J. Syst. Evol. Microbiol.">
        <title>Aquipluma nitroreducens gen. nov. sp. nov., a novel facultatively anaerobic bacterium isolated from a freshwater lake.</title>
        <authorList>
            <person name="Watanabe M."/>
            <person name="Kojima H."/>
            <person name="Fukui M."/>
        </authorList>
    </citation>
    <scope>NUCLEOTIDE SEQUENCE</scope>
    <source>
        <strain evidence="1">MeG22</strain>
    </source>
</reference>
<evidence type="ECO:0000313" key="1">
    <source>
        <dbReference type="EMBL" id="BBE18589.1"/>
    </source>
</evidence>
<dbReference type="AlphaFoldDB" id="A0A5K7SAT5"/>